<feature type="transmembrane region" description="Helical" evidence="1">
    <location>
        <begin position="7"/>
        <end position="30"/>
    </location>
</feature>
<keyword evidence="1" id="KW-0472">Membrane</keyword>
<keyword evidence="1" id="KW-1133">Transmembrane helix</keyword>
<evidence type="ECO:0000313" key="3">
    <source>
        <dbReference type="Proteomes" id="UP000297753"/>
    </source>
</evidence>
<dbReference type="RefSeq" id="WP_134835466.1">
    <property type="nucleotide sequence ID" value="NZ_SATR01000014.1"/>
</dbReference>
<accession>A0A4Y8WF37</accession>
<dbReference type="OrthoDB" id="6214359at2"/>
<keyword evidence="1" id="KW-0812">Transmembrane</keyword>
<name>A0A4Y8WF37_9VIBR</name>
<evidence type="ECO:0000256" key="1">
    <source>
        <dbReference type="SAM" id="Phobius"/>
    </source>
</evidence>
<gene>
    <name evidence="2" type="ORF">ELS82_10660</name>
</gene>
<proteinExistence type="predicted"/>
<keyword evidence="3" id="KW-1185">Reference proteome</keyword>
<protein>
    <submittedName>
        <fullName evidence="2">DNA mismatch repair protein</fullName>
    </submittedName>
</protein>
<reference evidence="2 3" key="1">
    <citation type="submission" date="2019-01" db="EMBL/GenBank/DDBJ databases">
        <title>Vibrio BEI176 sp. nov, a marine bacterium isolated from China: eastern marignal seas.</title>
        <authorList>
            <person name="Li B."/>
        </authorList>
    </citation>
    <scope>NUCLEOTIDE SEQUENCE [LARGE SCALE GENOMIC DNA]</scope>
    <source>
        <strain evidence="2 3">BEI176</strain>
    </source>
</reference>
<comment type="caution">
    <text evidence="2">The sequence shown here is derived from an EMBL/GenBank/DDBJ whole genome shotgun (WGS) entry which is preliminary data.</text>
</comment>
<dbReference type="Proteomes" id="UP000297753">
    <property type="component" value="Unassembled WGS sequence"/>
</dbReference>
<evidence type="ECO:0000313" key="2">
    <source>
        <dbReference type="EMBL" id="TFH91552.1"/>
    </source>
</evidence>
<dbReference type="EMBL" id="SATR01000014">
    <property type="protein sequence ID" value="TFH91552.1"/>
    <property type="molecule type" value="Genomic_DNA"/>
</dbReference>
<dbReference type="AlphaFoldDB" id="A0A4Y8WF37"/>
<sequence>MKFAAPPAWSLVLTGLILNVLALLMSSIVLDRLSGDIAALSEQKDDNIYSIQLAWNSVETLERKREMVLLHLSQSGGRPITGKIGEMLQGQLSDWVSEPVPTIGPATLPDVMMLINQTQQSYRNQIDEHYLNNISLSEKMVTLNEKIAWFKNIGLFLQVFGLSLILARDLARRPE</sequence>
<organism evidence="2 3">
    <name type="scientific">Vibrio ouci</name>
    <dbReference type="NCBI Taxonomy" id="2499078"/>
    <lineage>
        <taxon>Bacteria</taxon>
        <taxon>Pseudomonadati</taxon>
        <taxon>Pseudomonadota</taxon>
        <taxon>Gammaproteobacteria</taxon>
        <taxon>Vibrionales</taxon>
        <taxon>Vibrionaceae</taxon>
        <taxon>Vibrio</taxon>
    </lineage>
</organism>